<dbReference type="GO" id="GO:0046872">
    <property type="term" value="F:metal ion binding"/>
    <property type="evidence" value="ECO:0007669"/>
    <property type="project" value="UniProtKB-KW"/>
</dbReference>
<dbReference type="Pfam" id="PF03492">
    <property type="entry name" value="Methyltransf_7"/>
    <property type="match status" value="1"/>
</dbReference>
<dbReference type="InterPro" id="IPR042086">
    <property type="entry name" value="MeTrfase_capping"/>
</dbReference>
<evidence type="ECO:0000256" key="1">
    <source>
        <dbReference type="ARBA" id="ARBA00022723"/>
    </source>
</evidence>
<keyword evidence="3" id="KW-0489">Methyltransferase</keyword>
<dbReference type="RefSeq" id="WP_005628400.1">
    <property type="nucleotide sequence ID" value="NZ_AMRA01000075.1"/>
</dbReference>
<organism evidence="3 4">
    <name type="scientific">Mycolicibacterium hassiacum (strain DSM 44199 / CIP 105218 / JCM 12690 / 3849)</name>
    <name type="common">Mycobacterium hassiacum</name>
    <dbReference type="NCBI Taxonomy" id="1122247"/>
    <lineage>
        <taxon>Bacteria</taxon>
        <taxon>Bacillati</taxon>
        <taxon>Actinomycetota</taxon>
        <taxon>Actinomycetes</taxon>
        <taxon>Mycobacteriales</taxon>
        <taxon>Mycobacteriaceae</taxon>
        <taxon>Mycolicibacterium</taxon>
    </lineage>
</organism>
<evidence type="ECO:0000313" key="3">
    <source>
        <dbReference type="EMBL" id="EKF23239.1"/>
    </source>
</evidence>
<dbReference type="eggNOG" id="COG2230">
    <property type="taxonomic scope" value="Bacteria"/>
</dbReference>
<dbReference type="AlphaFoldDB" id="K5BJJ8"/>
<dbReference type="Proteomes" id="UP000006265">
    <property type="component" value="Unassembled WGS sequence"/>
</dbReference>
<keyword evidence="3" id="KW-0808">Transferase</keyword>
<dbReference type="GO" id="GO:0032259">
    <property type="term" value="P:methylation"/>
    <property type="evidence" value="ECO:0007669"/>
    <property type="project" value="UniProtKB-KW"/>
</dbReference>
<dbReference type="PANTHER" id="PTHR31009">
    <property type="entry name" value="S-ADENOSYL-L-METHIONINE:CARBOXYL METHYLTRANSFERASE FAMILY PROTEIN"/>
    <property type="match status" value="1"/>
</dbReference>
<protein>
    <submittedName>
        <fullName evidence="3">SAM dependent carboxyl methyltransferase family protein</fullName>
    </submittedName>
</protein>
<reference evidence="3 4" key="1">
    <citation type="journal article" date="2012" name="J. Bacteriol.">
        <title>Genome sequence of Mycobacterium hassiacum DSM 44199, a rare source of heat-stable mycobacterial proteins.</title>
        <authorList>
            <person name="Tiago I."/>
            <person name="Maranha A."/>
            <person name="Mendes V."/>
            <person name="Alarico S."/>
            <person name="Moynihan P.J."/>
            <person name="Clarke A.J."/>
            <person name="Macedo-Ribeiro S."/>
            <person name="Pereira P.J."/>
            <person name="Empadinhas N."/>
        </authorList>
    </citation>
    <scope>NUCLEOTIDE SEQUENCE [LARGE SCALE GENOMIC DNA]</scope>
    <source>
        <strain evidence="4">DSM 44199 / CIP 105218 / JCM 12690 / 3849</strain>
    </source>
</reference>
<dbReference type="InterPro" id="IPR005299">
    <property type="entry name" value="MeTrfase_7"/>
</dbReference>
<accession>K5BJJ8</accession>
<gene>
    <name evidence="3" type="ORF">C731_2738</name>
</gene>
<dbReference type="STRING" id="1122247.GCA_000379865_02559"/>
<name>K5BJJ8_MYCHD</name>
<dbReference type="PATRIC" id="fig|1122247.3.peg.2629"/>
<keyword evidence="1" id="KW-0479">Metal-binding</keyword>
<dbReference type="Gene3D" id="3.40.50.150">
    <property type="entry name" value="Vaccinia Virus protein VP39"/>
    <property type="match status" value="1"/>
</dbReference>
<dbReference type="InterPro" id="IPR029063">
    <property type="entry name" value="SAM-dependent_MTases_sf"/>
</dbReference>
<proteinExistence type="predicted"/>
<keyword evidence="4" id="KW-1185">Reference proteome</keyword>
<comment type="caution">
    <text evidence="3">The sequence shown here is derived from an EMBL/GenBank/DDBJ whole genome shotgun (WGS) entry which is preliminary data.</text>
</comment>
<dbReference type="SUPFAM" id="SSF53335">
    <property type="entry name" value="S-adenosyl-L-methionine-dependent methyltransferases"/>
    <property type="match status" value="1"/>
</dbReference>
<dbReference type="OrthoDB" id="465670at2"/>
<keyword evidence="2" id="KW-0460">Magnesium</keyword>
<evidence type="ECO:0000256" key="2">
    <source>
        <dbReference type="ARBA" id="ARBA00022842"/>
    </source>
</evidence>
<dbReference type="GO" id="GO:0008168">
    <property type="term" value="F:methyltransferase activity"/>
    <property type="evidence" value="ECO:0007669"/>
    <property type="project" value="UniProtKB-KW"/>
</dbReference>
<sequence>MFESSIVVRPEPKGSAGYAASSRLQAAGLPEAIARFTEAAATVPVPAAPQPIVIADYGAATGHNALLPVGAAISTLRRRTRSDHSILVVHTDVPDNDFTALFRTLAEDPDSYLAEDSGTFASAVGRSFYEQILPSSSVMLGWSSWAIQWLSKVPAPVPDHIAVAYCRGDAVRAAHARVAARDWHEFIAFRGRELRKDGRLVVITMGVGDDGEFGYRSLLAGLLDALEELRASGLISDDELHRMCIPVVGRSAADFASPFAPRGRFEQLEIEHIDVFNAPDRFWAQYRVDGDARAFGARWAAFLRAAVFNALAIGLDGGRTDPRVPQFFDRLETGVAQRMAADPEEQQIPMAVVVLTKRHRPV</sequence>
<dbReference type="Gene3D" id="1.10.1200.270">
    <property type="entry name" value="Methyltransferase, alpha-helical capping domain"/>
    <property type="match status" value="1"/>
</dbReference>
<evidence type="ECO:0000313" key="4">
    <source>
        <dbReference type="Proteomes" id="UP000006265"/>
    </source>
</evidence>
<dbReference type="EMBL" id="AMRA01000075">
    <property type="protein sequence ID" value="EKF23239.1"/>
    <property type="molecule type" value="Genomic_DNA"/>
</dbReference>